<protein>
    <submittedName>
        <fullName evidence="1">Uncharacterized protein</fullName>
    </submittedName>
</protein>
<proteinExistence type="predicted"/>
<evidence type="ECO:0000313" key="1">
    <source>
        <dbReference type="EMBL" id="GBG23544.1"/>
    </source>
</evidence>
<comment type="caution">
    <text evidence="1">The sequence shown here is derived from an EMBL/GenBank/DDBJ whole genome shotgun (WGS) entry which is preliminary data.</text>
</comment>
<sequence length="105" mass="12742">MNFWSIMNLIALTNERFLEEFYDFISDYDGGWMIKFLYLIKVNVALWFGWESQPEYDDWHWGLGYFGEEYRQDWNAPMGACDWQEICTPVSFLKWQYGIGENSNY</sequence>
<gene>
    <name evidence="1" type="ORF">NIES4072_72560</name>
</gene>
<dbReference type="AlphaFoldDB" id="A0A2R5G748"/>
<organism evidence="1 2">
    <name type="scientific">Nostoc commune NIES-4072</name>
    <dbReference type="NCBI Taxonomy" id="2005467"/>
    <lineage>
        <taxon>Bacteria</taxon>
        <taxon>Bacillati</taxon>
        <taxon>Cyanobacteriota</taxon>
        <taxon>Cyanophyceae</taxon>
        <taxon>Nostocales</taxon>
        <taxon>Nostocaceae</taxon>
        <taxon>Nostoc</taxon>
    </lineage>
</organism>
<dbReference type="Proteomes" id="UP000245124">
    <property type="component" value="Unassembled WGS sequence"/>
</dbReference>
<name>A0A2R5G748_NOSCO</name>
<dbReference type="RefSeq" id="WP_219930153.1">
    <property type="nucleotide sequence ID" value="NZ_BDUD01000004.1"/>
</dbReference>
<accession>A0A2R5G748</accession>
<keyword evidence="2" id="KW-1185">Reference proteome</keyword>
<reference evidence="1 2" key="1">
    <citation type="submission" date="2017-06" db="EMBL/GenBank/DDBJ databases">
        <title>Genome sequencing of cyanobaciteial culture collection at National Institute for Environmental Studies (NIES).</title>
        <authorList>
            <person name="Hirose Y."/>
            <person name="Shimura Y."/>
            <person name="Fujisawa T."/>
            <person name="Nakamura Y."/>
            <person name="Kawachi M."/>
        </authorList>
    </citation>
    <scope>NUCLEOTIDE SEQUENCE [LARGE SCALE GENOMIC DNA]</scope>
    <source>
        <strain evidence="1 2">NIES-4072</strain>
    </source>
</reference>
<dbReference type="EMBL" id="BDUD01000004">
    <property type="protein sequence ID" value="GBG23544.1"/>
    <property type="molecule type" value="Genomic_DNA"/>
</dbReference>
<evidence type="ECO:0000313" key="2">
    <source>
        <dbReference type="Proteomes" id="UP000245124"/>
    </source>
</evidence>